<comment type="caution">
    <text evidence="3">The sequence shown here is derived from an EMBL/GenBank/DDBJ whole genome shotgun (WGS) entry which is preliminary data.</text>
</comment>
<dbReference type="EMBL" id="CATQJA010001524">
    <property type="protein sequence ID" value="CAJ0567628.1"/>
    <property type="molecule type" value="Genomic_DNA"/>
</dbReference>
<accession>A0AA36CEQ2</accession>
<feature type="non-terminal residue" evidence="3">
    <location>
        <position position="233"/>
    </location>
</feature>
<reference evidence="3" key="1">
    <citation type="submission" date="2023-06" db="EMBL/GenBank/DDBJ databases">
        <authorList>
            <person name="Delattre M."/>
        </authorList>
    </citation>
    <scope>NUCLEOTIDE SEQUENCE</scope>
    <source>
        <strain evidence="3">AF72</strain>
    </source>
</reference>
<evidence type="ECO:0000256" key="1">
    <source>
        <dbReference type="SAM" id="MobiDB-lite"/>
    </source>
</evidence>
<dbReference type="AlphaFoldDB" id="A0AA36CEQ2"/>
<proteinExistence type="predicted"/>
<organism evidence="3 4">
    <name type="scientific">Mesorhabditis spiculigera</name>
    <dbReference type="NCBI Taxonomy" id="96644"/>
    <lineage>
        <taxon>Eukaryota</taxon>
        <taxon>Metazoa</taxon>
        <taxon>Ecdysozoa</taxon>
        <taxon>Nematoda</taxon>
        <taxon>Chromadorea</taxon>
        <taxon>Rhabditida</taxon>
        <taxon>Rhabditina</taxon>
        <taxon>Rhabditomorpha</taxon>
        <taxon>Rhabditoidea</taxon>
        <taxon>Rhabditidae</taxon>
        <taxon>Mesorhabditinae</taxon>
        <taxon>Mesorhabditis</taxon>
    </lineage>
</organism>
<feature type="signal peptide" evidence="2">
    <location>
        <begin position="1"/>
        <end position="21"/>
    </location>
</feature>
<sequence>MLFMLAVFGCAMGQWNGSVFGRDIELIAHFPWLILYRNFTLQITARVTALLGEKEVVVDGVKAEAEEAVQNSGRDPVVDTDIMALEEVVLADGIAEAGAVAHPNSVMVVVFEVPEGKVDLVDGIVGVQEAVQEGVMVTNLETPARAEMGPNRGRGPNQANNGMLGGLLGSLGMGGNGKAPNGHNQHHTPGGPGGAHGGGDEADYRHARISRVLALKQISSHLAIFGDADTLVR</sequence>
<feature type="region of interest" description="Disordered" evidence="1">
    <location>
        <begin position="170"/>
        <end position="202"/>
    </location>
</feature>
<name>A0AA36CEQ2_9BILA</name>
<keyword evidence="2" id="KW-0732">Signal</keyword>
<keyword evidence="4" id="KW-1185">Reference proteome</keyword>
<protein>
    <submittedName>
        <fullName evidence="3">Uncharacterized protein</fullName>
    </submittedName>
</protein>
<evidence type="ECO:0000256" key="2">
    <source>
        <dbReference type="SAM" id="SignalP"/>
    </source>
</evidence>
<evidence type="ECO:0000313" key="3">
    <source>
        <dbReference type="EMBL" id="CAJ0567628.1"/>
    </source>
</evidence>
<dbReference type="Proteomes" id="UP001177023">
    <property type="component" value="Unassembled WGS sequence"/>
</dbReference>
<gene>
    <name evidence="3" type="ORF">MSPICULIGERA_LOCUS6172</name>
</gene>
<feature type="chain" id="PRO_5041380127" evidence="2">
    <location>
        <begin position="22"/>
        <end position="233"/>
    </location>
</feature>
<evidence type="ECO:0000313" key="4">
    <source>
        <dbReference type="Proteomes" id="UP001177023"/>
    </source>
</evidence>